<gene>
    <name evidence="1" type="ORF">PENSTE_c013G04243</name>
</gene>
<keyword evidence="2" id="KW-1185">Reference proteome</keyword>
<dbReference type="AlphaFoldDB" id="A0A1V6T1Q0"/>
<protein>
    <submittedName>
        <fullName evidence="1">Uncharacterized protein</fullName>
    </submittedName>
</protein>
<proteinExistence type="predicted"/>
<evidence type="ECO:0000313" key="1">
    <source>
        <dbReference type="EMBL" id="OQE20288.1"/>
    </source>
</evidence>
<dbReference type="Proteomes" id="UP000191285">
    <property type="component" value="Unassembled WGS sequence"/>
</dbReference>
<name>A0A1V6T1Q0_9EURO</name>
<accession>A0A1V6T1Q0</accession>
<dbReference type="EMBL" id="MLKD01000013">
    <property type="protein sequence ID" value="OQE20288.1"/>
    <property type="molecule type" value="Genomic_DNA"/>
</dbReference>
<organism evidence="1 2">
    <name type="scientific">Penicillium steckii</name>
    <dbReference type="NCBI Taxonomy" id="303698"/>
    <lineage>
        <taxon>Eukaryota</taxon>
        <taxon>Fungi</taxon>
        <taxon>Dikarya</taxon>
        <taxon>Ascomycota</taxon>
        <taxon>Pezizomycotina</taxon>
        <taxon>Eurotiomycetes</taxon>
        <taxon>Eurotiomycetidae</taxon>
        <taxon>Eurotiales</taxon>
        <taxon>Aspergillaceae</taxon>
        <taxon>Penicillium</taxon>
    </lineage>
</organism>
<comment type="caution">
    <text evidence="1">The sequence shown here is derived from an EMBL/GenBank/DDBJ whole genome shotgun (WGS) entry which is preliminary data.</text>
</comment>
<sequence length="99" mass="10089">MAVASSEVGKMAALTLSSCPPAVFYPLPAAEFGGLKIDGNAPLGDVARPVGFAFTVASNACEYCLVCIILLNEGVIGIGGRGEGWDEGKKLEGDESILA</sequence>
<evidence type="ECO:0000313" key="2">
    <source>
        <dbReference type="Proteomes" id="UP000191285"/>
    </source>
</evidence>
<reference evidence="2" key="1">
    <citation type="journal article" date="2017" name="Nat. Microbiol.">
        <title>Global analysis of biosynthetic gene clusters reveals vast potential of secondary metabolite production in Penicillium species.</title>
        <authorList>
            <person name="Nielsen J.C."/>
            <person name="Grijseels S."/>
            <person name="Prigent S."/>
            <person name="Ji B."/>
            <person name="Dainat J."/>
            <person name="Nielsen K.F."/>
            <person name="Frisvad J.C."/>
            <person name="Workman M."/>
            <person name="Nielsen J."/>
        </authorList>
    </citation>
    <scope>NUCLEOTIDE SEQUENCE [LARGE SCALE GENOMIC DNA]</scope>
    <source>
        <strain evidence="2">IBT 24891</strain>
    </source>
</reference>